<name>A0A803JEE7_XENTR</name>
<proteinExistence type="inferred from homology"/>
<sequence length="1974" mass="228587">MSYPLRPQNSRQRGSTGNPANRNSFPEEIQHDPIRPENPDEEEKPEVNYVRGMIRRINSMSIKPDTNGRNIQKPKDIKYQETKSPSYSKSPENINWKTGNGTHHLNQSHLEDRSQQPEDIPRHKEEKPEVNYTRGMIRRKNSMSIKPDTNERNIQKPKDRTYQEKKSPSRSKSPEIMKRKTGNGTHHLNQSHSEDRSQQPEDIPRYPQSDLKGRRLSQRSSLPRPSIPEKPTNIKSETCPPKSPQQLKTVAVNDLRKNSVRESSQNFPCDKKVRAMKERNLPPRPALPSRVSEVKRETCPPEPSQPLNTVNAKQQEEKYGPDHCHKPQEHHQEQGATSHLHMADIKFMASDCKRHCPGAAGSQLRNPKRRPLPIFSQHQPYKHSDEPDLDLYTDPSCDQEPISQEEASSSTTPSGRREAFADILSQLKMQKSKLSPKDVLSIGKESVMNVELKTVEDIPQYFLQKVMALDVGARNTTLNQPSPGRGDQWDLTFNEYESMDLQNSIHPLDVLCAVFHCSDNVLQQELISKMSLCQFAVPLILPTGDGTECTFLLWAMRGIVKRWRPHSLAETRGFIEDNLVNVCMPTFSFVRLGECNLSKSKILNQLLCQPQTYYDIFVNHDMDCGNQEKRIADGLVEISWFFPGNLNKSEMFEEPVAVTNLRGDLKSNWRQFAFLANVSLAVFILTKYLSEKDYELVLSCKDAKTHYYFIIDISAGKQPDKETIEIVKKMSKEPNVHFLKASIRNVTELVKQIRQVVVKCLGSPVSIQDLADTAPKHGIQVDENSLECQKAKTQAISITSEIKNVAEFKGKAMPLQGNLWKELAKIEKEQCRMKYQGSTNINTYKRELSRKCFELHRTQYQCEVPRSIKNYMNSLMTLSPVEREYFIRWMKFYLEVITRKSLSGLQAEYKEKYNELSKNPNKLNELYHKMSDSSLGVDHFLRELGQFYEAECCMVDGNQIQSNERQFSKLPGVAADLLLDGFPLELIDGDASNIPLKWITAVLKELNKKTEGRCRMRVITVLGVQSTGKSTLLNTMFGLQFPVASGRCTRGAFMTLIKVKENFQKELGCDFILVIDTEGLKAPEMASLEDSYEHDNELATLVIGLSDITIVNMAMENITEMKDILQIVVHAFLRMKEVGRKRNCFLVHQNVNDVSAYLNNRINRNKLLNELNEMTCIAAKMEKINLSLDFTDIITYNPDKHSWYIPGLWHGVPPMAPINSGYSENIFKLKKSLVELMKASECPAPQNIDSFIEWIQSLWKAVKFETFIFNFRNILVAEAYEQLSTKYSELEWNFRKRVYSWVTEQENVIKNQPQSKLESIMTEILNNETSKLLDRQEAHMTEQLKYFFDTGSNRMYLAERYRADFLSYVKCLRKNLEVIISNKCWEAVRIHSGKQEVQKLQECCQKFLEDKVDIHMRNQNLKLRHMSDSELKEEFESMWEQILSELQVGRLRKHRIDVEILEQLTKEMRNKDGAVQEKLQSIKSLKDYEQNPFEMNKSYVTIPWYSPKGFIEIINHGCYKKLSQIAKSLESDCQMYVKDIINTGEDYNEIYCQELLTMINYKMSNEEVRKLYPNVLFEVDLKLHILGRAATQFQKMHDDFGLNNDPKLLINRLKPQYFSIFQDKLRQKDESKVRARAFCQQCLKPSICGYVFNHLGKEIIDDVLNNSLNIRFNSQSHFHYSILKELLEINRFDHYAEYIAHYESYVKMWILKFIEQKYKNSKRFDQLVTQILLSVVNKIQTALGDKNVQRSQSITEFFEIFRGILSKHLVISKNAVKVIIFQNTADIRQFSHNIDVFLVETQEQIRAEIKSLSFEVLLSHLLMKPHIELFKRIIGCGKKCPFCNVPCEAGGDAHQEHFASAHWPKGLAEYTFSDKNVLSKTTCSTAIISNGSFRNPDTKGKWHPYRDYRTVYPQWIIHPERSTKSSLYWKFIFAQYNKDFAKLYQANPADIPEEWLTITGEQALSSLKEIYNIK</sequence>
<evidence type="ECO:0000313" key="5">
    <source>
        <dbReference type="Proteomes" id="UP000008143"/>
    </source>
</evidence>
<dbReference type="PANTHER" id="PTHR14819:SF20">
    <property type="entry name" value="INTERFERON-INDUCED VERY LARGE GTPASE 1-LIKE"/>
    <property type="match status" value="1"/>
</dbReference>
<feature type="region of interest" description="Disordered" evidence="2">
    <location>
        <begin position="277"/>
        <end position="338"/>
    </location>
</feature>
<dbReference type="InterPro" id="IPR027417">
    <property type="entry name" value="P-loop_NTPase"/>
</dbReference>
<feature type="compositionally biased region" description="Polar residues" evidence="2">
    <location>
        <begin position="182"/>
        <end position="191"/>
    </location>
</feature>
<dbReference type="InterPro" id="IPR052986">
    <property type="entry name" value="VLIG_GTPase"/>
</dbReference>
<feature type="compositionally biased region" description="Basic and acidic residues" evidence="2">
    <location>
        <begin position="314"/>
        <end position="333"/>
    </location>
</feature>
<evidence type="ECO:0000256" key="2">
    <source>
        <dbReference type="SAM" id="MobiDB-lite"/>
    </source>
</evidence>
<feature type="domain" description="VLIG-type G" evidence="3">
    <location>
        <begin position="1013"/>
        <end position="1256"/>
    </location>
</feature>
<feature type="compositionally biased region" description="Basic and acidic residues" evidence="2">
    <location>
        <begin position="148"/>
        <end position="178"/>
    </location>
</feature>
<feature type="compositionally biased region" description="Basic and acidic residues" evidence="2">
    <location>
        <begin position="109"/>
        <end position="129"/>
    </location>
</feature>
<dbReference type="InterPro" id="IPR058641">
    <property type="entry name" value="GVIN1_dom"/>
</dbReference>
<reference evidence="4" key="1">
    <citation type="journal article" date="2010" name="Science">
        <title>The genome of the Western clawed frog Xenopus tropicalis.</title>
        <authorList>
            <person name="Hellsten U."/>
            <person name="Harland R.M."/>
            <person name="Gilchrist M.J."/>
            <person name="Hendrix D."/>
            <person name="Jurka J."/>
            <person name="Kapitonov V."/>
            <person name="Ovcharenko I."/>
            <person name="Putnam N.H."/>
            <person name="Shu S."/>
            <person name="Taher L."/>
            <person name="Blitz I.L."/>
            <person name="Blumberg B."/>
            <person name="Dichmann D.S."/>
            <person name="Dubchak I."/>
            <person name="Amaya E."/>
            <person name="Detter J.C."/>
            <person name="Fletcher R."/>
            <person name="Gerhard D.S."/>
            <person name="Goodstein D."/>
            <person name="Graves T."/>
            <person name="Grigoriev I.V."/>
            <person name="Grimwood J."/>
            <person name="Kawashima T."/>
            <person name="Lindquist E."/>
            <person name="Lucas S.M."/>
            <person name="Mead P.E."/>
            <person name="Mitros T."/>
            <person name="Ogino H."/>
            <person name="Ohta Y."/>
            <person name="Poliakov A.V."/>
            <person name="Pollet N."/>
            <person name="Robert J."/>
            <person name="Salamov A."/>
            <person name="Sater A.K."/>
            <person name="Schmutz J."/>
            <person name="Terry A."/>
            <person name="Vize P.D."/>
            <person name="Warren W.C."/>
            <person name="Wells D."/>
            <person name="Wills A."/>
            <person name="Wilson R.K."/>
            <person name="Zimmerman L.B."/>
            <person name="Zorn A.M."/>
            <person name="Grainger R."/>
            <person name="Grammer T."/>
            <person name="Khokha M.K."/>
            <person name="Richardson P.M."/>
            <person name="Rokhsar D.S."/>
        </authorList>
    </citation>
    <scope>NUCLEOTIDE SEQUENCE [LARGE SCALE GENOMIC DNA]</scope>
    <source>
        <strain evidence="4">Nigerian</strain>
    </source>
</reference>
<dbReference type="PROSITE" id="PS51717">
    <property type="entry name" value="G_VLIG"/>
    <property type="match status" value="1"/>
</dbReference>
<feature type="compositionally biased region" description="Basic and acidic residues" evidence="2">
    <location>
        <begin position="28"/>
        <end position="38"/>
    </location>
</feature>
<comment type="similarity">
    <text evidence="1">Belongs to the TRAFAC class dynamin-like GTPase superfamily. Very large inducible GTPase (VLIG) family.</text>
</comment>
<feature type="compositionally biased region" description="Basic and acidic residues" evidence="2">
    <location>
        <begin position="192"/>
        <end position="204"/>
    </location>
</feature>
<evidence type="ECO:0000313" key="4">
    <source>
        <dbReference type="Ensembl" id="ENSXETP00000106289"/>
    </source>
</evidence>
<reference evidence="6" key="3">
    <citation type="submission" date="2025-04" db="UniProtKB">
        <authorList>
            <consortium name="RefSeq"/>
        </authorList>
    </citation>
    <scope>IDENTIFICATION</scope>
    <source>
        <strain evidence="6">Nigerian</strain>
        <tissue evidence="6">Liver and blood</tissue>
    </source>
</reference>
<dbReference type="Proteomes" id="UP000008143">
    <property type="component" value="Chromosome 9"/>
</dbReference>
<keyword evidence="5" id="KW-1185">Reference proteome</keyword>
<evidence type="ECO:0000313" key="6">
    <source>
        <dbReference type="RefSeq" id="XP_031749485.1"/>
    </source>
</evidence>
<protein>
    <submittedName>
        <fullName evidence="4 6">Interferon-induced very large GTPase 1-like</fullName>
    </submittedName>
</protein>
<dbReference type="Pfam" id="PF25683">
    <property type="entry name" value="URGCP_GTPase"/>
    <property type="match status" value="1"/>
</dbReference>
<gene>
    <name evidence="4 6 7" type="primary">LOC116407728</name>
</gene>
<feature type="region of interest" description="Disordered" evidence="2">
    <location>
        <begin position="358"/>
        <end position="416"/>
    </location>
</feature>
<dbReference type="AGR" id="Xenbase:XB-GENE-29093111"/>
<reference evidence="4" key="2">
    <citation type="submission" date="2021-03" db="UniProtKB">
        <authorList>
            <consortium name="Ensembl"/>
        </authorList>
    </citation>
    <scope>IDENTIFICATION</scope>
</reference>
<feature type="compositionally biased region" description="Polar residues" evidence="2">
    <location>
        <begin position="401"/>
        <end position="414"/>
    </location>
</feature>
<dbReference type="SUPFAM" id="SSF52540">
    <property type="entry name" value="P-loop containing nucleoside triphosphate hydrolases"/>
    <property type="match status" value="1"/>
</dbReference>
<evidence type="ECO:0000256" key="1">
    <source>
        <dbReference type="ARBA" id="ARBA00006828"/>
    </source>
</evidence>
<dbReference type="GO" id="GO:0005525">
    <property type="term" value="F:GTP binding"/>
    <property type="evidence" value="ECO:0007669"/>
    <property type="project" value="InterPro"/>
</dbReference>
<feature type="compositionally biased region" description="Polar residues" evidence="2">
    <location>
        <begin position="7"/>
        <end position="24"/>
    </location>
</feature>
<dbReference type="PANTHER" id="PTHR14819">
    <property type="entry name" value="GTP-BINDING"/>
    <property type="match status" value="1"/>
</dbReference>
<dbReference type="OrthoDB" id="9911413at2759"/>
<evidence type="ECO:0000313" key="7">
    <source>
        <dbReference type="Xenbase" id="XB-GENE-29093111"/>
    </source>
</evidence>
<dbReference type="GeneTree" id="ENSGT00940000154390"/>
<dbReference type="OMA" id="THEWERA"/>
<dbReference type="RefSeq" id="XP_031749485.1">
    <property type="nucleotide sequence ID" value="XM_031893625.1"/>
</dbReference>
<dbReference type="Gene3D" id="3.40.50.300">
    <property type="entry name" value="P-loop containing nucleotide triphosphate hydrolases"/>
    <property type="match status" value="1"/>
</dbReference>
<dbReference type="InterPro" id="IPR057365">
    <property type="entry name" value="URGCP"/>
</dbReference>
<evidence type="ECO:0000259" key="3">
    <source>
        <dbReference type="PROSITE" id="PS51717"/>
    </source>
</evidence>
<feature type="compositionally biased region" description="Polar residues" evidence="2">
    <location>
        <begin position="82"/>
        <end position="108"/>
    </location>
</feature>
<dbReference type="GeneID" id="116407728"/>
<feature type="region of interest" description="Disordered" evidence="2">
    <location>
        <begin position="1"/>
        <end position="247"/>
    </location>
</feature>
<organism evidence="4">
    <name type="scientific">Xenopus tropicalis</name>
    <name type="common">Western clawed frog</name>
    <name type="synonym">Silurana tropicalis</name>
    <dbReference type="NCBI Taxonomy" id="8364"/>
    <lineage>
        <taxon>Eukaryota</taxon>
        <taxon>Metazoa</taxon>
        <taxon>Chordata</taxon>
        <taxon>Craniata</taxon>
        <taxon>Vertebrata</taxon>
        <taxon>Euteleostomi</taxon>
        <taxon>Amphibia</taxon>
        <taxon>Batrachia</taxon>
        <taxon>Anura</taxon>
        <taxon>Pipoidea</taxon>
        <taxon>Pipidae</taxon>
        <taxon>Xenopodinae</taxon>
        <taxon>Xenopus</taxon>
        <taxon>Silurana</taxon>
    </lineage>
</organism>
<dbReference type="InterPro" id="IPR030383">
    <property type="entry name" value="G_VLIG_dom"/>
</dbReference>
<accession>A0A803JEE7</accession>
<dbReference type="Pfam" id="PF25974">
    <property type="entry name" value="URGCP_9th"/>
    <property type="match status" value="1"/>
</dbReference>
<dbReference type="KEGG" id="xtr:116407728"/>
<dbReference type="Pfam" id="PF25496">
    <property type="entry name" value="URGCP"/>
    <property type="match status" value="1"/>
</dbReference>
<dbReference type="Ensembl" id="ENSXETT00000115947">
    <property type="protein sequence ID" value="ENSXETP00000106289"/>
    <property type="gene ID" value="ENSXETG00000042685"/>
</dbReference>
<dbReference type="Xenbase" id="XB-GENE-29093111">
    <property type="gene designation" value="LOC116407728"/>
</dbReference>